<keyword evidence="7" id="KW-0408">Iron</keyword>
<evidence type="ECO:0000256" key="7">
    <source>
        <dbReference type="ARBA" id="ARBA00023004"/>
    </source>
</evidence>
<comment type="similarity">
    <text evidence="2">Belongs to the class-V pyridoxal-phosphate-dependent aminotransferase family. NifS/IscS subfamily.</text>
</comment>
<dbReference type="EC" id="2.8.1.7" evidence="3"/>
<accession>A0A9D7XMR1</accession>
<dbReference type="GO" id="GO:0046872">
    <property type="term" value="F:metal ion binding"/>
    <property type="evidence" value="ECO:0007669"/>
    <property type="project" value="UniProtKB-KW"/>
</dbReference>
<dbReference type="PROSITE" id="PS00595">
    <property type="entry name" value="AA_TRANSFER_CLASS_5"/>
    <property type="match status" value="1"/>
</dbReference>
<dbReference type="InterPro" id="IPR020578">
    <property type="entry name" value="Aminotrans_V_PyrdxlP_BS"/>
</dbReference>
<dbReference type="AlphaFoldDB" id="A0A9D7XMR1"/>
<name>A0A9D7XMR1_9BACT</name>
<evidence type="ECO:0000256" key="4">
    <source>
        <dbReference type="ARBA" id="ARBA00022679"/>
    </source>
</evidence>
<gene>
    <name evidence="12" type="ORF">IPP15_03450</name>
</gene>
<dbReference type="GO" id="GO:0051536">
    <property type="term" value="F:iron-sulfur cluster binding"/>
    <property type="evidence" value="ECO:0007669"/>
    <property type="project" value="UniProtKB-KW"/>
</dbReference>
<organism evidence="12 13">
    <name type="scientific">Candidatus Opimibacter skivensis</name>
    <dbReference type="NCBI Taxonomy" id="2982028"/>
    <lineage>
        <taxon>Bacteria</taxon>
        <taxon>Pseudomonadati</taxon>
        <taxon>Bacteroidota</taxon>
        <taxon>Saprospiria</taxon>
        <taxon>Saprospirales</taxon>
        <taxon>Saprospiraceae</taxon>
        <taxon>Candidatus Opimibacter</taxon>
    </lineage>
</organism>
<dbReference type="InterPro" id="IPR016454">
    <property type="entry name" value="Cysteine_dSase"/>
</dbReference>
<dbReference type="PANTHER" id="PTHR11601">
    <property type="entry name" value="CYSTEINE DESULFURYLASE FAMILY MEMBER"/>
    <property type="match status" value="1"/>
</dbReference>
<feature type="domain" description="Aminotransferase class V" evidence="11">
    <location>
        <begin position="8"/>
        <end position="371"/>
    </location>
</feature>
<evidence type="ECO:0000259" key="11">
    <source>
        <dbReference type="Pfam" id="PF00266"/>
    </source>
</evidence>
<keyword evidence="8" id="KW-0411">Iron-sulfur</keyword>
<evidence type="ECO:0000256" key="10">
    <source>
        <dbReference type="RuleBase" id="RU004504"/>
    </source>
</evidence>
<evidence type="ECO:0000313" key="12">
    <source>
        <dbReference type="EMBL" id="MBK9981475.1"/>
    </source>
</evidence>
<evidence type="ECO:0000313" key="13">
    <source>
        <dbReference type="Proteomes" id="UP000808337"/>
    </source>
</evidence>
<dbReference type="InterPro" id="IPR015421">
    <property type="entry name" value="PyrdxlP-dep_Trfase_major"/>
</dbReference>
<keyword evidence="4" id="KW-0808">Transferase</keyword>
<dbReference type="Proteomes" id="UP000808337">
    <property type="component" value="Unassembled WGS sequence"/>
</dbReference>
<keyword evidence="5" id="KW-0479">Metal-binding</keyword>
<evidence type="ECO:0000256" key="3">
    <source>
        <dbReference type="ARBA" id="ARBA00012239"/>
    </source>
</evidence>
<protein>
    <recommendedName>
        <fullName evidence="3">cysteine desulfurase</fullName>
        <ecNumber evidence="3">2.8.1.7</ecNumber>
    </recommendedName>
</protein>
<comment type="caution">
    <text evidence="12">The sequence shown here is derived from an EMBL/GenBank/DDBJ whole genome shotgun (WGS) entry which is preliminary data.</text>
</comment>
<evidence type="ECO:0000256" key="9">
    <source>
        <dbReference type="ARBA" id="ARBA00050776"/>
    </source>
</evidence>
<dbReference type="InterPro" id="IPR015422">
    <property type="entry name" value="PyrdxlP-dep_Trfase_small"/>
</dbReference>
<comment type="cofactor">
    <cofactor evidence="1 10">
        <name>pyridoxal 5'-phosphate</name>
        <dbReference type="ChEBI" id="CHEBI:597326"/>
    </cofactor>
</comment>
<dbReference type="Gene3D" id="3.40.640.10">
    <property type="entry name" value="Type I PLP-dependent aspartate aminotransferase-like (Major domain)"/>
    <property type="match status" value="1"/>
</dbReference>
<dbReference type="InterPro" id="IPR015424">
    <property type="entry name" value="PyrdxlP-dep_Trfase"/>
</dbReference>
<proteinExistence type="inferred from homology"/>
<dbReference type="Gene3D" id="3.90.1150.10">
    <property type="entry name" value="Aspartate Aminotransferase, domain 1"/>
    <property type="match status" value="1"/>
</dbReference>
<dbReference type="Pfam" id="PF00266">
    <property type="entry name" value="Aminotran_5"/>
    <property type="match status" value="1"/>
</dbReference>
<comment type="catalytic activity">
    <reaction evidence="9">
        <text>(sulfur carrier)-H + L-cysteine = (sulfur carrier)-SH + L-alanine</text>
        <dbReference type="Rhea" id="RHEA:43892"/>
        <dbReference type="Rhea" id="RHEA-COMP:14737"/>
        <dbReference type="Rhea" id="RHEA-COMP:14739"/>
        <dbReference type="ChEBI" id="CHEBI:29917"/>
        <dbReference type="ChEBI" id="CHEBI:35235"/>
        <dbReference type="ChEBI" id="CHEBI:57972"/>
        <dbReference type="ChEBI" id="CHEBI:64428"/>
        <dbReference type="EC" id="2.8.1.7"/>
    </reaction>
</comment>
<evidence type="ECO:0000256" key="5">
    <source>
        <dbReference type="ARBA" id="ARBA00022723"/>
    </source>
</evidence>
<dbReference type="InterPro" id="IPR000192">
    <property type="entry name" value="Aminotrans_V_dom"/>
</dbReference>
<sequence>MGKIQKPVYLDYHATTPVDLRVLETMLPYFTEYFGNPASRSHPYGWQASEAVEIARKQVSDLLSVHAQDIFFTSGSTEGLNMAIKGLAESLRYKGKHIISISTEHHAVLDPLHWLESKGYEITLLPVDTNGMIDYDQLKSSIRSDTIMVIVMWANNETGVLHDMKSIGEICRDKGVALVSDGTQAVGKVKVDPHEAGIDMLVLSAHKMYGPKGTGAIYMNTKEKKLKPEPLIHGGGHEMGFRSGTLNVPGIVGLGMASHLRQSNMDGDMERIKSLIDKFENKLLSTLEHVSVNGSLDHRLYTVSNLKVAKVDSQAVMTKLRTKLAISSGSACSSADPSPSHVLLAMGLSAEEAKGSFRISLGVPTTSAEMELGTKLLSEAILEYRSESPVWQMFKQGIEL</sequence>
<evidence type="ECO:0000256" key="8">
    <source>
        <dbReference type="ARBA" id="ARBA00023014"/>
    </source>
</evidence>
<dbReference type="EMBL" id="JADKGY010000001">
    <property type="protein sequence ID" value="MBK9981475.1"/>
    <property type="molecule type" value="Genomic_DNA"/>
</dbReference>
<reference evidence="12 13" key="1">
    <citation type="submission" date="2020-10" db="EMBL/GenBank/DDBJ databases">
        <title>Connecting structure to function with the recovery of over 1000 high-quality activated sludge metagenome-assembled genomes encoding full-length rRNA genes using long-read sequencing.</title>
        <authorList>
            <person name="Singleton C.M."/>
            <person name="Petriglieri F."/>
            <person name="Kristensen J.M."/>
            <person name="Kirkegaard R.H."/>
            <person name="Michaelsen T.Y."/>
            <person name="Andersen M.H."/>
            <person name="Karst S.M."/>
            <person name="Dueholm M.S."/>
            <person name="Nielsen P.H."/>
            <person name="Albertsen M."/>
        </authorList>
    </citation>
    <scope>NUCLEOTIDE SEQUENCE [LARGE SCALE GENOMIC DNA]</scope>
    <source>
        <strain evidence="12">Ribe_18-Q3-R11-54_MAXAC.273</strain>
    </source>
</reference>
<dbReference type="GO" id="GO:0031071">
    <property type="term" value="F:cysteine desulfurase activity"/>
    <property type="evidence" value="ECO:0007669"/>
    <property type="project" value="UniProtKB-EC"/>
</dbReference>
<evidence type="ECO:0000256" key="1">
    <source>
        <dbReference type="ARBA" id="ARBA00001933"/>
    </source>
</evidence>
<dbReference type="PIRSF" id="PIRSF005572">
    <property type="entry name" value="NifS"/>
    <property type="match status" value="1"/>
</dbReference>
<evidence type="ECO:0000256" key="2">
    <source>
        <dbReference type="ARBA" id="ARBA00006490"/>
    </source>
</evidence>
<evidence type="ECO:0000256" key="6">
    <source>
        <dbReference type="ARBA" id="ARBA00022898"/>
    </source>
</evidence>
<dbReference type="PANTHER" id="PTHR11601:SF34">
    <property type="entry name" value="CYSTEINE DESULFURASE"/>
    <property type="match status" value="1"/>
</dbReference>
<dbReference type="SUPFAM" id="SSF53383">
    <property type="entry name" value="PLP-dependent transferases"/>
    <property type="match status" value="1"/>
</dbReference>
<keyword evidence="6" id="KW-0663">Pyridoxal phosphate</keyword>